<feature type="transmembrane region" description="Helical" evidence="1">
    <location>
        <begin position="65"/>
        <end position="84"/>
    </location>
</feature>
<keyword evidence="1" id="KW-1133">Transmembrane helix</keyword>
<protein>
    <submittedName>
        <fullName evidence="2">Uncharacterized protein</fullName>
    </submittedName>
</protein>
<dbReference type="AlphaFoldDB" id="A0A832CW18"/>
<evidence type="ECO:0000313" key="2">
    <source>
        <dbReference type="EMBL" id="HGT47236.1"/>
    </source>
</evidence>
<reference evidence="2" key="1">
    <citation type="journal article" date="2020" name="mSystems">
        <title>Genome- and Community-Level Interaction Insights into Carbon Utilization and Element Cycling Functions of Hydrothermarchaeota in Hydrothermal Sediment.</title>
        <authorList>
            <person name="Zhou Z."/>
            <person name="Liu Y."/>
            <person name="Xu W."/>
            <person name="Pan J."/>
            <person name="Luo Z.H."/>
            <person name="Li M."/>
        </authorList>
    </citation>
    <scope>NUCLEOTIDE SEQUENCE [LARGE SCALE GENOMIC DNA]</scope>
    <source>
        <strain evidence="2">SpSt-500</strain>
    </source>
</reference>
<keyword evidence="1" id="KW-0812">Transmembrane</keyword>
<sequence>MNAKQKLTLTIGIILIIVVLGYWYSQGAELFTKTQVLVDKTTELDRMLGVENKQYVDKFIFGLDYAGAISLAIAVISGILIYLFKNKRKETL</sequence>
<evidence type="ECO:0000256" key="1">
    <source>
        <dbReference type="SAM" id="Phobius"/>
    </source>
</evidence>
<proteinExistence type="predicted"/>
<accession>A0A832CW18</accession>
<name>A0A832CW18_9BACT</name>
<organism evidence="2">
    <name type="scientific">Ignavibacterium album</name>
    <dbReference type="NCBI Taxonomy" id="591197"/>
    <lineage>
        <taxon>Bacteria</taxon>
        <taxon>Pseudomonadati</taxon>
        <taxon>Ignavibacteriota</taxon>
        <taxon>Ignavibacteria</taxon>
        <taxon>Ignavibacteriales</taxon>
        <taxon>Ignavibacteriaceae</taxon>
        <taxon>Ignavibacterium</taxon>
    </lineage>
</organism>
<comment type="caution">
    <text evidence="2">The sequence shown here is derived from an EMBL/GenBank/DDBJ whole genome shotgun (WGS) entry which is preliminary data.</text>
</comment>
<keyword evidence="1" id="KW-0472">Membrane</keyword>
<feature type="transmembrane region" description="Helical" evidence="1">
    <location>
        <begin position="7"/>
        <end position="24"/>
    </location>
</feature>
<gene>
    <name evidence="2" type="ORF">ENS56_04330</name>
</gene>
<dbReference type="EMBL" id="DSVI01000005">
    <property type="protein sequence ID" value="HGT47236.1"/>
    <property type="molecule type" value="Genomic_DNA"/>
</dbReference>